<keyword evidence="9" id="KW-0961">Cell wall biogenesis/degradation</keyword>
<keyword evidence="3" id="KW-0808">Transferase</keyword>
<protein>
    <submittedName>
        <fullName evidence="12">Peptidase</fullName>
    </submittedName>
</protein>
<evidence type="ECO:0000256" key="8">
    <source>
        <dbReference type="ARBA" id="ARBA00023136"/>
    </source>
</evidence>
<keyword evidence="6" id="KW-0573">Peptidoglycan synthesis</keyword>
<reference evidence="12 13" key="1">
    <citation type="journal article" date="2018" name="Nat. Biotechnol.">
        <title>A standardized bacterial taxonomy based on genome phylogeny substantially revises the tree of life.</title>
        <authorList>
            <person name="Parks D.H."/>
            <person name="Chuvochina M."/>
            <person name="Waite D.W."/>
            <person name="Rinke C."/>
            <person name="Skarshewski A."/>
            <person name="Chaumeil P.A."/>
            <person name="Hugenholtz P."/>
        </authorList>
    </citation>
    <scope>NUCLEOTIDE SEQUENCE [LARGE SCALE GENOMIC DNA]</scope>
    <source>
        <strain evidence="12">UBA9049</strain>
    </source>
</reference>
<dbReference type="PANTHER" id="PTHR32282:SF27">
    <property type="entry name" value="PENICILLIN-BINDING PROTEIN 1A"/>
    <property type="match status" value="1"/>
</dbReference>
<dbReference type="SUPFAM" id="SSF53955">
    <property type="entry name" value="Lysozyme-like"/>
    <property type="match status" value="1"/>
</dbReference>
<name>A0A3B8WE83_MARNT</name>
<sequence length="105" mass="12125">MSHLLRTSRVFAWFFLTGLSVAIIISSSLYLYLRPNLPPVEQLLDVRLQTPLRVYSKDNRLIAEFGEKRRAPITIEQIPTIQLQAFMAAEDSRFYDHFGVDIKGL</sequence>
<evidence type="ECO:0000313" key="13">
    <source>
        <dbReference type="Proteomes" id="UP000261325"/>
    </source>
</evidence>
<organism evidence="12 13">
    <name type="scientific">Marinobacter nauticus</name>
    <name type="common">Marinobacter hydrocarbonoclasticus</name>
    <name type="synonym">Marinobacter aquaeolei</name>
    <dbReference type="NCBI Taxonomy" id="2743"/>
    <lineage>
        <taxon>Bacteria</taxon>
        <taxon>Pseudomonadati</taxon>
        <taxon>Pseudomonadota</taxon>
        <taxon>Gammaproteobacteria</taxon>
        <taxon>Pseudomonadales</taxon>
        <taxon>Marinobacteraceae</taxon>
        <taxon>Marinobacter</taxon>
    </lineage>
</organism>
<feature type="transmembrane region" description="Helical" evidence="10">
    <location>
        <begin position="12"/>
        <end position="33"/>
    </location>
</feature>
<dbReference type="GO" id="GO:0016020">
    <property type="term" value="C:membrane"/>
    <property type="evidence" value="ECO:0007669"/>
    <property type="project" value="UniProtKB-SubCell"/>
</dbReference>
<evidence type="ECO:0000313" key="12">
    <source>
        <dbReference type="EMBL" id="HAC28171.1"/>
    </source>
</evidence>
<evidence type="ECO:0000256" key="5">
    <source>
        <dbReference type="ARBA" id="ARBA00022960"/>
    </source>
</evidence>
<evidence type="ECO:0000256" key="1">
    <source>
        <dbReference type="ARBA" id="ARBA00004370"/>
    </source>
</evidence>
<evidence type="ECO:0000256" key="10">
    <source>
        <dbReference type="SAM" id="Phobius"/>
    </source>
</evidence>
<proteinExistence type="predicted"/>
<dbReference type="InterPro" id="IPR023346">
    <property type="entry name" value="Lysozyme-like_dom_sf"/>
</dbReference>
<dbReference type="InterPro" id="IPR001264">
    <property type="entry name" value="Glyco_trans_51"/>
</dbReference>
<dbReference type="Gene3D" id="1.10.3810.10">
    <property type="entry name" value="Biosynthetic peptidoglycan transglycosylase-like"/>
    <property type="match status" value="1"/>
</dbReference>
<keyword evidence="7 10" id="KW-1133">Transmembrane helix</keyword>
<evidence type="ECO:0000256" key="7">
    <source>
        <dbReference type="ARBA" id="ARBA00022989"/>
    </source>
</evidence>
<keyword evidence="8 10" id="KW-0472">Membrane</keyword>
<comment type="pathway">
    <text evidence="2">Cell wall biogenesis; peptidoglycan biosynthesis.</text>
</comment>
<evidence type="ECO:0000256" key="2">
    <source>
        <dbReference type="ARBA" id="ARBA00004752"/>
    </source>
</evidence>
<feature type="non-terminal residue" evidence="12">
    <location>
        <position position="105"/>
    </location>
</feature>
<feature type="domain" description="Glycosyl transferase family 51" evidence="11">
    <location>
        <begin position="59"/>
        <end position="104"/>
    </location>
</feature>
<keyword evidence="4 10" id="KW-0812">Transmembrane</keyword>
<keyword evidence="5" id="KW-0133">Cell shape</keyword>
<dbReference type="InterPro" id="IPR050396">
    <property type="entry name" value="Glycosyltr_51/Transpeptidase"/>
</dbReference>
<dbReference type="PANTHER" id="PTHR32282">
    <property type="entry name" value="BINDING PROTEIN TRANSPEPTIDASE, PUTATIVE-RELATED"/>
    <property type="match status" value="1"/>
</dbReference>
<comment type="subcellular location">
    <subcellularLocation>
        <location evidence="1">Membrane</location>
    </subcellularLocation>
</comment>
<dbReference type="GO" id="GO:0008360">
    <property type="term" value="P:regulation of cell shape"/>
    <property type="evidence" value="ECO:0007669"/>
    <property type="project" value="UniProtKB-KW"/>
</dbReference>
<evidence type="ECO:0000256" key="3">
    <source>
        <dbReference type="ARBA" id="ARBA00022679"/>
    </source>
</evidence>
<dbReference type="AlphaFoldDB" id="A0A3B8WE83"/>
<evidence type="ECO:0000259" key="11">
    <source>
        <dbReference type="Pfam" id="PF00912"/>
    </source>
</evidence>
<evidence type="ECO:0000256" key="9">
    <source>
        <dbReference type="ARBA" id="ARBA00023316"/>
    </source>
</evidence>
<dbReference type="GO" id="GO:0030288">
    <property type="term" value="C:outer membrane-bounded periplasmic space"/>
    <property type="evidence" value="ECO:0007669"/>
    <property type="project" value="TreeGrafter"/>
</dbReference>
<accession>A0A3B8WE83</accession>
<dbReference type="Proteomes" id="UP000261325">
    <property type="component" value="Unassembled WGS sequence"/>
</dbReference>
<dbReference type="GO" id="GO:0008955">
    <property type="term" value="F:peptidoglycan glycosyltransferase activity"/>
    <property type="evidence" value="ECO:0007669"/>
    <property type="project" value="TreeGrafter"/>
</dbReference>
<evidence type="ECO:0000256" key="4">
    <source>
        <dbReference type="ARBA" id="ARBA00022692"/>
    </source>
</evidence>
<evidence type="ECO:0000256" key="6">
    <source>
        <dbReference type="ARBA" id="ARBA00022984"/>
    </source>
</evidence>
<dbReference type="GO" id="GO:0009252">
    <property type="term" value="P:peptidoglycan biosynthetic process"/>
    <property type="evidence" value="ECO:0007669"/>
    <property type="project" value="UniProtKB-KW"/>
</dbReference>
<dbReference type="EMBL" id="DLYI01000130">
    <property type="protein sequence ID" value="HAC28171.1"/>
    <property type="molecule type" value="Genomic_DNA"/>
</dbReference>
<dbReference type="GO" id="GO:0071555">
    <property type="term" value="P:cell wall organization"/>
    <property type="evidence" value="ECO:0007669"/>
    <property type="project" value="UniProtKB-KW"/>
</dbReference>
<dbReference type="InterPro" id="IPR036950">
    <property type="entry name" value="PBP_transglycosylase"/>
</dbReference>
<gene>
    <name evidence="12" type="ORF">DCF82_10200</name>
</gene>
<comment type="caution">
    <text evidence="12">The sequence shown here is derived from an EMBL/GenBank/DDBJ whole genome shotgun (WGS) entry which is preliminary data.</text>
</comment>
<dbReference type="Pfam" id="PF00912">
    <property type="entry name" value="Transgly"/>
    <property type="match status" value="1"/>
</dbReference>